<evidence type="ECO:0000313" key="1">
    <source>
        <dbReference type="EMBL" id="TFK35531.1"/>
    </source>
</evidence>
<name>A0A5C3M381_9AGAR</name>
<dbReference type="AlphaFoldDB" id="A0A5C3M381"/>
<dbReference type="EMBL" id="ML213621">
    <property type="protein sequence ID" value="TFK35531.1"/>
    <property type="molecule type" value="Genomic_DNA"/>
</dbReference>
<organism evidence="1 2">
    <name type="scientific">Crucibulum laeve</name>
    <dbReference type="NCBI Taxonomy" id="68775"/>
    <lineage>
        <taxon>Eukaryota</taxon>
        <taxon>Fungi</taxon>
        <taxon>Dikarya</taxon>
        <taxon>Basidiomycota</taxon>
        <taxon>Agaricomycotina</taxon>
        <taxon>Agaricomycetes</taxon>
        <taxon>Agaricomycetidae</taxon>
        <taxon>Agaricales</taxon>
        <taxon>Agaricineae</taxon>
        <taxon>Nidulariaceae</taxon>
        <taxon>Crucibulum</taxon>
    </lineage>
</organism>
<reference evidence="1 2" key="1">
    <citation type="journal article" date="2019" name="Nat. Ecol. Evol.">
        <title>Megaphylogeny resolves global patterns of mushroom evolution.</title>
        <authorList>
            <person name="Varga T."/>
            <person name="Krizsan K."/>
            <person name="Foldi C."/>
            <person name="Dima B."/>
            <person name="Sanchez-Garcia M."/>
            <person name="Sanchez-Ramirez S."/>
            <person name="Szollosi G.J."/>
            <person name="Szarkandi J.G."/>
            <person name="Papp V."/>
            <person name="Albert L."/>
            <person name="Andreopoulos W."/>
            <person name="Angelini C."/>
            <person name="Antonin V."/>
            <person name="Barry K.W."/>
            <person name="Bougher N.L."/>
            <person name="Buchanan P."/>
            <person name="Buyck B."/>
            <person name="Bense V."/>
            <person name="Catcheside P."/>
            <person name="Chovatia M."/>
            <person name="Cooper J."/>
            <person name="Damon W."/>
            <person name="Desjardin D."/>
            <person name="Finy P."/>
            <person name="Geml J."/>
            <person name="Haridas S."/>
            <person name="Hughes K."/>
            <person name="Justo A."/>
            <person name="Karasinski D."/>
            <person name="Kautmanova I."/>
            <person name="Kiss B."/>
            <person name="Kocsube S."/>
            <person name="Kotiranta H."/>
            <person name="LaButti K.M."/>
            <person name="Lechner B.E."/>
            <person name="Liimatainen K."/>
            <person name="Lipzen A."/>
            <person name="Lukacs Z."/>
            <person name="Mihaltcheva S."/>
            <person name="Morgado L.N."/>
            <person name="Niskanen T."/>
            <person name="Noordeloos M.E."/>
            <person name="Ohm R.A."/>
            <person name="Ortiz-Santana B."/>
            <person name="Ovrebo C."/>
            <person name="Racz N."/>
            <person name="Riley R."/>
            <person name="Savchenko A."/>
            <person name="Shiryaev A."/>
            <person name="Soop K."/>
            <person name="Spirin V."/>
            <person name="Szebenyi C."/>
            <person name="Tomsovsky M."/>
            <person name="Tulloss R.E."/>
            <person name="Uehling J."/>
            <person name="Grigoriev I.V."/>
            <person name="Vagvolgyi C."/>
            <person name="Papp T."/>
            <person name="Martin F.M."/>
            <person name="Miettinen O."/>
            <person name="Hibbett D.S."/>
            <person name="Nagy L.G."/>
        </authorList>
    </citation>
    <scope>NUCLEOTIDE SEQUENCE [LARGE SCALE GENOMIC DNA]</scope>
    <source>
        <strain evidence="1 2">CBS 166.37</strain>
    </source>
</reference>
<dbReference type="Proteomes" id="UP000308652">
    <property type="component" value="Unassembled WGS sequence"/>
</dbReference>
<protein>
    <submittedName>
        <fullName evidence="1">Uncharacterized protein</fullName>
    </submittedName>
</protein>
<keyword evidence="2" id="KW-1185">Reference proteome</keyword>
<sequence length="78" mass="8685">MKVVYTRCWPAGAGASVPSLYSHLSFLSSLLLCSQRIGHHTQIHLSCCSCRSALSFAPPAHCTRDRCRPRGTRHMSWV</sequence>
<gene>
    <name evidence="1" type="ORF">BDQ12DRAFT_319534</name>
</gene>
<proteinExistence type="predicted"/>
<evidence type="ECO:0000313" key="2">
    <source>
        <dbReference type="Proteomes" id="UP000308652"/>
    </source>
</evidence>
<accession>A0A5C3M381</accession>